<keyword evidence="2" id="KW-1185">Reference proteome</keyword>
<dbReference type="HOGENOM" id="CLU_3399379_0_0_1"/>
<dbReference type="KEGG" id="dha:DEHA2B13816g"/>
<proteinExistence type="predicted"/>
<dbReference type="Proteomes" id="UP000000599">
    <property type="component" value="Chromosome B"/>
</dbReference>
<dbReference type="RefSeq" id="XP_457547.1">
    <property type="nucleotide sequence ID" value="XM_457547.1"/>
</dbReference>
<dbReference type="AlphaFoldDB" id="Q6BW72"/>
<name>Q6BW72_DEBHA</name>
<evidence type="ECO:0000313" key="2">
    <source>
        <dbReference type="Proteomes" id="UP000000599"/>
    </source>
</evidence>
<gene>
    <name evidence="1" type="ordered locus">DEHA2B13816g</name>
</gene>
<organism evidence="1 2">
    <name type="scientific">Debaryomyces hansenii (strain ATCC 36239 / CBS 767 / BCRC 21394 / JCM 1990 / NBRC 0083 / IGC 2968)</name>
    <name type="common">Yeast</name>
    <name type="synonym">Torulaspora hansenii</name>
    <dbReference type="NCBI Taxonomy" id="284592"/>
    <lineage>
        <taxon>Eukaryota</taxon>
        <taxon>Fungi</taxon>
        <taxon>Dikarya</taxon>
        <taxon>Ascomycota</taxon>
        <taxon>Saccharomycotina</taxon>
        <taxon>Pichiomycetes</taxon>
        <taxon>Debaryomycetaceae</taxon>
        <taxon>Debaryomyces</taxon>
    </lineage>
</organism>
<accession>Q6BW72</accession>
<protein>
    <submittedName>
        <fullName evidence="1">DEHA2B13816p</fullName>
    </submittedName>
</protein>
<dbReference type="InParanoid" id="Q6BW72"/>
<dbReference type="VEuPathDB" id="FungiDB:DEHA2B13816g"/>
<dbReference type="EMBL" id="CR382134">
    <property type="protein sequence ID" value="CAG85557.1"/>
    <property type="molecule type" value="Genomic_DNA"/>
</dbReference>
<sequence length="31" mass="3844">MLEEYVKRRLRASEHFLNFTNINKSIEPFNF</sequence>
<evidence type="ECO:0000313" key="1">
    <source>
        <dbReference type="EMBL" id="CAG85557.1"/>
    </source>
</evidence>
<reference evidence="1 2" key="1">
    <citation type="journal article" date="2004" name="Nature">
        <title>Genome evolution in yeasts.</title>
        <authorList>
            <consortium name="Genolevures"/>
            <person name="Dujon B."/>
            <person name="Sherman D."/>
            <person name="Fischer G."/>
            <person name="Durrens P."/>
            <person name="Casaregola S."/>
            <person name="Lafontaine I."/>
            <person name="de Montigny J."/>
            <person name="Marck C."/>
            <person name="Neuveglise C."/>
            <person name="Talla E."/>
            <person name="Goffard N."/>
            <person name="Frangeul L."/>
            <person name="Aigle M."/>
            <person name="Anthouard V."/>
            <person name="Babour A."/>
            <person name="Barbe V."/>
            <person name="Barnay S."/>
            <person name="Blanchin S."/>
            <person name="Beckerich J.M."/>
            <person name="Beyne E."/>
            <person name="Bleykasten C."/>
            <person name="Boisrame A."/>
            <person name="Boyer J."/>
            <person name="Cattolico L."/>
            <person name="Confanioleri F."/>
            <person name="de Daruvar A."/>
            <person name="Despons L."/>
            <person name="Fabre E."/>
            <person name="Fairhead C."/>
            <person name="Ferry-Dumazet H."/>
            <person name="Groppi A."/>
            <person name="Hantraye F."/>
            <person name="Hennequin C."/>
            <person name="Jauniaux N."/>
            <person name="Joyet P."/>
            <person name="Kachouri R."/>
            <person name="Kerrest A."/>
            <person name="Koszul R."/>
            <person name="Lemaire M."/>
            <person name="Lesur I."/>
            <person name="Ma L."/>
            <person name="Muller H."/>
            <person name="Nicaud J.M."/>
            <person name="Nikolski M."/>
            <person name="Oztas S."/>
            <person name="Ozier-Kalogeropoulos O."/>
            <person name="Pellenz S."/>
            <person name="Potier S."/>
            <person name="Richard G.F."/>
            <person name="Straub M.L."/>
            <person name="Suleau A."/>
            <person name="Swennene D."/>
            <person name="Tekaia F."/>
            <person name="Wesolowski-Louvel M."/>
            <person name="Westhof E."/>
            <person name="Wirth B."/>
            <person name="Zeniou-Meyer M."/>
            <person name="Zivanovic I."/>
            <person name="Bolotin-Fukuhara M."/>
            <person name="Thierry A."/>
            <person name="Bouchier C."/>
            <person name="Caudron B."/>
            <person name="Scarpelli C."/>
            <person name="Gaillardin C."/>
            <person name="Weissenbach J."/>
            <person name="Wincker P."/>
            <person name="Souciet J.L."/>
        </authorList>
    </citation>
    <scope>NUCLEOTIDE SEQUENCE [LARGE SCALE GENOMIC DNA]</scope>
    <source>
        <strain evidence="2">ATCC 36239 / CBS 767 / BCRC 21394 / JCM 1990 / NBRC 0083 / IGC 2968</strain>
    </source>
</reference>
<dbReference type="GeneID" id="2913508"/>